<dbReference type="PROSITE" id="PS50928">
    <property type="entry name" value="ABC_TM1"/>
    <property type="match status" value="1"/>
</dbReference>
<evidence type="ECO:0000256" key="8">
    <source>
        <dbReference type="ARBA" id="ARBA00023032"/>
    </source>
</evidence>
<evidence type="ECO:0000256" key="1">
    <source>
        <dbReference type="ARBA" id="ARBA00002949"/>
    </source>
</evidence>
<dbReference type="PANTHER" id="PTHR30406">
    <property type="entry name" value="SULFATE TRANSPORT SYSTEM PERMEASE PROTEIN"/>
    <property type="match status" value="1"/>
</dbReference>
<dbReference type="InterPro" id="IPR005667">
    <property type="entry name" value="Sulph_transpt2"/>
</dbReference>
<dbReference type="GO" id="GO:0005886">
    <property type="term" value="C:plasma membrane"/>
    <property type="evidence" value="ECO:0007669"/>
    <property type="project" value="UniProtKB-SubCell"/>
</dbReference>
<feature type="transmembrane region" description="Helical" evidence="11">
    <location>
        <begin position="234"/>
        <end position="253"/>
    </location>
</feature>
<organism evidence="15 16">
    <name type="scientific">Desulfobacter hydrogenophilus</name>
    <dbReference type="NCBI Taxonomy" id="2291"/>
    <lineage>
        <taxon>Bacteria</taxon>
        <taxon>Pseudomonadati</taxon>
        <taxon>Thermodesulfobacteriota</taxon>
        <taxon>Desulfobacteria</taxon>
        <taxon>Desulfobacterales</taxon>
        <taxon>Desulfobacteraceae</taxon>
        <taxon>Desulfobacter</taxon>
    </lineage>
</organism>
<protein>
    <recommendedName>
        <fullName evidence="12">Molybdenum transport system permease</fullName>
    </recommendedName>
</protein>
<dbReference type="Proteomes" id="UP000293902">
    <property type="component" value="Chromosome"/>
</dbReference>
<evidence type="ECO:0000256" key="4">
    <source>
        <dbReference type="ARBA" id="ARBA00022448"/>
    </source>
</evidence>
<dbReference type="SUPFAM" id="SSF161098">
    <property type="entry name" value="MetI-like"/>
    <property type="match status" value="1"/>
</dbReference>
<keyword evidence="12" id="KW-1003">Cell membrane</keyword>
<feature type="domain" description="ABC transmembrane type-1" evidence="13">
    <location>
        <begin position="50"/>
        <end position="253"/>
    </location>
</feature>
<keyword evidence="8" id="KW-0764">Sulfate transport</keyword>
<feature type="transmembrane region" description="Helical" evidence="11">
    <location>
        <begin position="49"/>
        <end position="76"/>
    </location>
</feature>
<gene>
    <name evidence="15" type="primary">modB</name>
    <name evidence="15" type="ORF">DO021_20875</name>
    <name evidence="14" type="ORF">EYB58_03410</name>
</gene>
<evidence type="ECO:0000256" key="10">
    <source>
        <dbReference type="ARBA" id="ARBA00025323"/>
    </source>
</evidence>
<dbReference type="NCBIfam" id="TIGR02141">
    <property type="entry name" value="modB_ABC"/>
    <property type="match status" value="1"/>
</dbReference>
<comment type="function">
    <text evidence="10">Part of the ABC transporter complex CysAWTP (TC 3.A.1.6.1) involved in sulfate/thiosulfate import. Probably responsible for the translocation of the substrate across the membrane.</text>
</comment>
<evidence type="ECO:0000313" key="15">
    <source>
        <dbReference type="EMBL" id="RAM00096.1"/>
    </source>
</evidence>
<evidence type="ECO:0000313" key="16">
    <source>
        <dbReference type="Proteomes" id="UP000248798"/>
    </source>
</evidence>
<name>A0A328F798_9BACT</name>
<dbReference type="CDD" id="cd06261">
    <property type="entry name" value="TM_PBP2"/>
    <property type="match status" value="1"/>
</dbReference>
<dbReference type="GO" id="GO:0015098">
    <property type="term" value="F:molybdate ion transmembrane transporter activity"/>
    <property type="evidence" value="ECO:0007669"/>
    <property type="project" value="UniProtKB-UniRule"/>
</dbReference>
<accession>A0A328F798</accession>
<sequence>MKALSFDLIISLIAGIFVCLVVLPMVALFTTTSVAELANQFRSSEVLSAVIISFQTSLTVVLLACCLGIPVAYLLAMKDFKGKVVLDTLVDLPIAVPPLVAGLALLVLLGGNSPLGSMLSHHGIELIFSKKGIIIAQLFVSSPFLIKSAREAFESINKNVTHASWVLGASKFYTFRKVMLPLAKNGIYAGMVMTWARALGEFGATSMVAGCIPLKTETMTVAIYQNAMSGELKASIAIALLLTVFSFTLLLIFKSRAKRRDVL</sequence>
<comment type="function">
    <text evidence="1 12">Part of the binding-protein-dependent transport system for molybdenum; probably responsible for the translocation of the substrate across the membrane.</text>
</comment>
<dbReference type="InterPro" id="IPR049783">
    <property type="entry name" value="ABC_perm_TupB-like"/>
</dbReference>
<keyword evidence="6 11" id="KW-0812">Transmembrane</keyword>
<dbReference type="RefSeq" id="WP_111960276.1">
    <property type="nucleotide sequence ID" value="NZ_CP036313.1"/>
</dbReference>
<evidence type="ECO:0000256" key="6">
    <source>
        <dbReference type="ARBA" id="ARBA00022692"/>
    </source>
</evidence>
<feature type="transmembrane region" description="Helical" evidence="11">
    <location>
        <begin position="88"/>
        <end position="109"/>
    </location>
</feature>
<dbReference type="InterPro" id="IPR000515">
    <property type="entry name" value="MetI-like"/>
</dbReference>
<dbReference type="PANTHER" id="PTHR30406:SF8">
    <property type="entry name" value="SULFATE TRANSPORT SYSTEM PERMEASE PROTEIN CYST"/>
    <property type="match status" value="1"/>
</dbReference>
<evidence type="ECO:0000256" key="5">
    <source>
        <dbReference type="ARBA" id="ARBA00022505"/>
    </source>
</evidence>
<evidence type="ECO:0000313" key="17">
    <source>
        <dbReference type="Proteomes" id="UP000293902"/>
    </source>
</evidence>
<comment type="caution">
    <text evidence="12">Lacks conserved residue(s) required for the propagation of feature annotation.</text>
</comment>
<reference evidence="14 17" key="2">
    <citation type="submission" date="2019-02" db="EMBL/GenBank/DDBJ databases">
        <title>Complete genome sequence of Desulfobacter hydrogenophilus AcRS1.</title>
        <authorList>
            <person name="Marietou A."/>
            <person name="Lund M.B."/>
            <person name="Marshall I.P.G."/>
            <person name="Schreiber L."/>
            <person name="Jorgensen B."/>
        </authorList>
    </citation>
    <scope>NUCLEOTIDE SEQUENCE [LARGE SCALE GENOMIC DNA]</scope>
    <source>
        <strain evidence="14 17">AcRS1</strain>
    </source>
</reference>
<dbReference type="NCBIfam" id="NF038017">
    <property type="entry name" value="ABC_perm1"/>
    <property type="match status" value="1"/>
</dbReference>
<evidence type="ECO:0000313" key="14">
    <source>
        <dbReference type="EMBL" id="QBH12050.1"/>
    </source>
</evidence>
<keyword evidence="5 12" id="KW-0500">Molybdenum</keyword>
<evidence type="ECO:0000256" key="12">
    <source>
        <dbReference type="RuleBase" id="RU365097"/>
    </source>
</evidence>
<comment type="similarity">
    <text evidence="12">Belongs to the binding-protein-dependent transport system permease family. CysTW subfamily.</text>
</comment>
<dbReference type="EMBL" id="CP036313">
    <property type="protein sequence ID" value="QBH12050.1"/>
    <property type="molecule type" value="Genomic_DNA"/>
</dbReference>
<evidence type="ECO:0000256" key="9">
    <source>
        <dbReference type="ARBA" id="ARBA00023136"/>
    </source>
</evidence>
<proteinExistence type="inferred from homology"/>
<dbReference type="InterPro" id="IPR011867">
    <property type="entry name" value="ModB_ABC"/>
</dbReference>
<comment type="subunit">
    <text evidence="3">The complex is composed of two ATP-binding proteins (CysA), two transmembrane proteins (CysT and CysW) and a solute-binding protein (CysP).</text>
</comment>
<reference evidence="15 16" key="1">
    <citation type="submission" date="2018-06" db="EMBL/GenBank/DDBJ databases">
        <title>Complete Genome Sequence of Desulfobacter hydrogenophilus (DSM3380).</title>
        <authorList>
            <person name="Marietou A."/>
            <person name="Schreiber L."/>
            <person name="Marshall I."/>
            <person name="Jorgensen B."/>
        </authorList>
    </citation>
    <scope>NUCLEOTIDE SEQUENCE [LARGE SCALE GENOMIC DNA]</scope>
    <source>
        <strain evidence="15 16">DSM 3380</strain>
    </source>
</reference>
<feature type="transmembrane region" description="Helical" evidence="11">
    <location>
        <begin position="7"/>
        <end position="29"/>
    </location>
</feature>
<keyword evidence="9 11" id="KW-0472">Membrane</keyword>
<keyword evidence="7 11" id="KW-1133">Transmembrane helix</keyword>
<evidence type="ECO:0000256" key="3">
    <source>
        <dbReference type="ARBA" id="ARBA00011779"/>
    </source>
</evidence>
<dbReference type="NCBIfam" id="TIGR01581">
    <property type="entry name" value="Mo_ABC_porter"/>
    <property type="match status" value="1"/>
</dbReference>
<dbReference type="GO" id="GO:0015419">
    <property type="term" value="F:ABC-type sulfate transporter activity"/>
    <property type="evidence" value="ECO:0007669"/>
    <property type="project" value="InterPro"/>
</dbReference>
<dbReference type="Pfam" id="PF00528">
    <property type="entry name" value="BPD_transp_1"/>
    <property type="match status" value="1"/>
</dbReference>
<keyword evidence="17" id="KW-1185">Reference proteome</keyword>
<dbReference type="Gene3D" id="1.10.3720.10">
    <property type="entry name" value="MetI-like"/>
    <property type="match status" value="1"/>
</dbReference>
<evidence type="ECO:0000256" key="11">
    <source>
        <dbReference type="RuleBase" id="RU363032"/>
    </source>
</evidence>
<evidence type="ECO:0000259" key="13">
    <source>
        <dbReference type="PROSITE" id="PS50928"/>
    </source>
</evidence>
<evidence type="ECO:0000256" key="7">
    <source>
        <dbReference type="ARBA" id="ARBA00022989"/>
    </source>
</evidence>
<dbReference type="Proteomes" id="UP000248798">
    <property type="component" value="Unassembled WGS sequence"/>
</dbReference>
<dbReference type="AlphaFoldDB" id="A0A328F798"/>
<dbReference type="InterPro" id="IPR006469">
    <property type="entry name" value="NifC_ABC_porter"/>
</dbReference>
<dbReference type="EMBL" id="QLNI01000065">
    <property type="protein sequence ID" value="RAM00096.1"/>
    <property type="molecule type" value="Genomic_DNA"/>
</dbReference>
<dbReference type="InterPro" id="IPR035906">
    <property type="entry name" value="MetI-like_sf"/>
</dbReference>
<evidence type="ECO:0000256" key="2">
    <source>
        <dbReference type="ARBA" id="ARBA00004651"/>
    </source>
</evidence>
<comment type="subcellular location">
    <subcellularLocation>
        <location evidence="2 11">Cell membrane</location>
        <topology evidence="2 11">Multi-pass membrane protein</topology>
    </subcellularLocation>
</comment>
<keyword evidence="4 11" id="KW-0813">Transport</keyword>
<dbReference type="OrthoDB" id="9795403at2"/>